<dbReference type="InterPro" id="IPR017853">
    <property type="entry name" value="GH"/>
</dbReference>
<accession>A0A540V919</accession>
<keyword evidence="2" id="KW-1185">Reference proteome</keyword>
<dbReference type="SUPFAM" id="SSF51445">
    <property type="entry name" value="(Trans)glycosidases"/>
    <property type="match status" value="1"/>
</dbReference>
<dbReference type="Gene3D" id="3.20.20.80">
    <property type="entry name" value="Glycosidases"/>
    <property type="match status" value="1"/>
</dbReference>
<organism evidence="1 2">
    <name type="scientific">Litorilinea aerophila</name>
    <dbReference type="NCBI Taxonomy" id="1204385"/>
    <lineage>
        <taxon>Bacteria</taxon>
        <taxon>Bacillati</taxon>
        <taxon>Chloroflexota</taxon>
        <taxon>Caldilineae</taxon>
        <taxon>Caldilineales</taxon>
        <taxon>Caldilineaceae</taxon>
        <taxon>Litorilinea</taxon>
    </lineage>
</organism>
<name>A0A540V919_9CHLR</name>
<sequence>MNAFVRQGPCRGPVPRSGLLNSLLLWALLLLAGCQPIQAPAPGPIEPLVPTPVSDVAPASPSPDEVAGLEIPAAPPPPLPAPYTLRWRVGVGVPDGETPLLYRWPASRPGWYLNWSIGFTETQPLVGSAMPEIHFRIPLDEAVGMEFVPMVRTPEGQLWPDEPWIRAVAERLPGRTWLIGNEPDVRWQDNATPEAYARAYHRAYTAIKAADPTAQVAIGGISQVTPLRLAYLERIWEAYQTFYGDEMPVDVWTMHGFVLQEKAGDWGVDIPPGFDHVTDGVAWGIQDHDDLSLVEGQVLAMRRWMREHGQQQKPLWVTEYGILMPAEYGFSPEVVRRFLLGSFDLFRQLRDPELGYAADEERLVQRWVWFSTGYDLYPTGDLFTRAGQPTGLMLALAAYLEEFAGP</sequence>
<reference evidence="1 2" key="1">
    <citation type="submission" date="2019-06" db="EMBL/GenBank/DDBJ databases">
        <title>Genome sequence of Litorilinea aerophila BAA-2444.</title>
        <authorList>
            <person name="Maclea K.S."/>
            <person name="Maurais E.G."/>
            <person name="Iannazzi L.C."/>
        </authorList>
    </citation>
    <scope>NUCLEOTIDE SEQUENCE [LARGE SCALE GENOMIC DNA]</scope>
    <source>
        <strain evidence="1 2">ATCC BAA-2444</strain>
    </source>
</reference>
<protein>
    <submittedName>
        <fullName evidence="1">Uncharacterized protein</fullName>
    </submittedName>
</protein>
<dbReference type="Proteomes" id="UP000317371">
    <property type="component" value="Unassembled WGS sequence"/>
</dbReference>
<evidence type="ECO:0000313" key="2">
    <source>
        <dbReference type="Proteomes" id="UP000317371"/>
    </source>
</evidence>
<comment type="caution">
    <text evidence="1">The sequence shown here is derived from an EMBL/GenBank/DDBJ whole genome shotgun (WGS) entry which is preliminary data.</text>
</comment>
<gene>
    <name evidence="1" type="ORF">FKZ61_22220</name>
</gene>
<dbReference type="PROSITE" id="PS51257">
    <property type="entry name" value="PROKAR_LIPOPROTEIN"/>
    <property type="match status" value="1"/>
</dbReference>
<dbReference type="PANTHER" id="PTHR12631">
    <property type="entry name" value="ALPHA-L-IDURONIDASE"/>
    <property type="match status" value="1"/>
</dbReference>
<proteinExistence type="predicted"/>
<evidence type="ECO:0000313" key="1">
    <source>
        <dbReference type="EMBL" id="TQE93269.1"/>
    </source>
</evidence>
<dbReference type="GO" id="GO:0004553">
    <property type="term" value="F:hydrolase activity, hydrolyzing O-glycosyl compounds"/>
    <property type="evidence" value="ECO:0007669"/>
    <property type="project" value="TreeGrafter"/>
</dbReference>
<dbReference type="AlphaFoldDB" id="A0A540V919"/>
<dbReference type="InterPro" id="IPR051923">
    <property type="entry name" value="Glycosyl_Hydrolase_39"/>
</dbReference>
<dbReference type="OrthoDB" id="157853at2"/>
<dbReference type="InParanoid" id="A0A540V919"/>
<dbReference type="PANTHER" id="PTHR12631:SF10">
    <property type="entry name" value="BETA-XYLOSIDASE-LIKE PROTEIN-RELATED"/>
    <property type="match status" value="1"/>
</dbReference>
<dbReference type="EMBL" id="VIGC01000044">
    <property type="protein sequence ID" value="TQE93269.1"/>
    <property type="molecule type" value="Genomic_DNA"/>
</dbReference>